<dbReference type="InterPro" id="IPR000524">
    <property type="entry name" value="Tscrpt_reg_HTH_GntR"/>
</dbReference>
<dbReference type="SMART" id="SM00345">
    <property type="entry name" value="HTH_GNTR"/>
    <property type="match status" value="1"/>
</dbReference>
<gene>
    <name evidence="5" type="primary">araR</name>
    <name evidence="5" type="ORF">Pr1d_37190</name>
</gene>
<dbReference type="GO" id="GO:0000976">
    <property type="term" value="F:transcription cis-regulatory region binding"/>
    <property type="evidence" value="ECO:0007669"/>
    <property type="project" value="TreeGrafter"/>
</dbReference>
<dbReference type="PRINTS" id="PR00035">
    <property type="entry name" value="HTHGNTR"/>
</dbReference>
<evidence type="ECO:0000256" key="3">
    <source>
        <dbReference type="ARBA" id="ARBA00023163"/>
    </source>
</evidence>
<dbReference type="EMBL" id="CP042913">
    <property type="protein sequence ID" value="QEG36405.1"/>
    <property type="molecule type" value="Genomic_DNA"/>
</dbReference>
<dbReference type="RefSeq" id="WP_148074752.1">
    <property type="nucleotide sequence ID" value="NZ_CP042913.1"/>
</dbReference>
<dbReference type="InterPro" id="IPR036390">
    <property type="entry name" value="WH_DNA-bd_sf"/>
</dbReference>
<dbReference type="Proteomes" id="UP000323917">
    <property type="component" value="Chromosome"/>
</dbReference>
<dbReference type="Pfam" id="PF00392">
    <property type="entry name" value="GntR"/>
    <property type="match status" value="1"/>
</dbReference>
<accession>A0A5B9QFJ8</accession>
<dbReference type="PANTHER" id="PTHR30146">
    <property type="entry name" value="LACI-RELATED TRANSCRIPTIONAL REPRESSOR"/>
    <property type="match status" value="1"/>
</dbReference>
<dbReference type="Gene3D" id="1.10.10.10">
    <property type="entry name" value="Winged helix-like DNA-binding domain superfamily/Winged helix DNA-binding domain"/>
    <property type="match status" value="1"/>
</dbReference>
<protein>
    <submittedName>
        <fullName evidence="5">Arabinose metabolism transcriptional repressor</fullName>
    </submittedName>
</protein>
<dbReference type="Pfam" id="PF13377">
    <property type="entry name" value="Peripla_BP_3"/>
    <property type="match status" value="1"/>
</dbReference>
<keyword evidence="6" id="KW-1185">Reference proteome</keyword>
<dbReference type="InterPro" id="IPR036388">
    <property type="entry name" value="WH-like_DNA-bd_sf"/>
</dbReference>
<evidence type="ECO:0000313" key="5">
    <source>
        <dbReference type="EMBL" id="QEG36405.1"/>
    </source>
</evidence>
<dbReference type="KEGG" id="bgok:Pr1d_37190"/>
<proteinExistence type="predicted"/>
<dbReference type="InterPro" id="IPR028082">
    <property type="entry name" value="Peripla_BP_I"/>
</dbReference>
<feature type="domain" description="HTH gntR-type" evidence="4">
    <location>
        <begin position="12"/>
        <end position="80"/>
    </location>
</feature>
<dbReference type="InterPro" id="IPR046335">
    <property type="entry name" value="LacI/GalR-like_sensor"/>
</dbReference>
<dbReference type="PROSITE" id="PS50949">
    <property type="entry name" value="HTH_GNTR"/>
    <property type="match status" value="1"/>
</dbReference>
<name>A0A5B9QFJ8_9BACT</name>
<keyword evidence="3" id="KW-0804">Transcription</keyword>
<dbReference type="AlphaFoldDB" id="A0A5B9QFJ8"/>
<dbReference type="CDD" id="cd07377">
    <property type="entry name" value="WHTH_GntR"/>
    <property type="match status" value="1"/>
</dbReference>
<reference evidence="5 6" key="1">
    <citation type="submission" date="2019-08" db="EMBL/GenBank/DDBJ databases">
        <title>Deep-cultivation of Planctomycetes and their phenomic and genomic characterization uncovers novel biology.</title>
        <authorList>
            <person name="Wiegand S."/>
            <person name="Jogler M."/>
            <person name="Boedeker C."/>
            <person name="Pinto D."/>
            <person name="Vollmers J."/>
            <person name="Rivas-Marin E."/>
            <person name="Kohn T."/>
            <person name="Peeters S.H."/>
            <person name="Heuer A."/>
            <person name="Rast P."/>
            <person name="Oberbeckmann S."/>
            <person name="Bunk B."/>
            <person name="Jeske O."/>
            <person name="Meyerdierks A."/>
            <person name="Storesund J.E."/>
            <person name="Kallscheuer N."/>
            <person name="Luecker S."/>
            <person name="Lage O.M."/>
            <person name="Pohl T."/>
            <person name="Merkel B.J."/>
            <person name="Hornburger P."/>
            <person name="Mueller R.-W."/>
            <person name="Bruemmer F."/>
            <person name="Labrenz M."/>
            <person name="Spormann A.M."/>
            <person name="Op den Camp H."/>
            <person name="Overmann J."/>
            <person name="Amann R."/>
            <person name="Jetten M.S.M."/>
            <person name="Mascher T."/>
            <person name="Medema M.H."/>
            <person name="Devos D.P."/>
            <person name="Kaster A.-K."/>
            <person name="Ovreas L."/>
            <person name="Rohde M."/>
            <person name="Galperin M.Y."/>
            <person name="Jogler C."/>
        </authorList>
    </citation>
    <scope>NUCLEOTIDE SEQUENCE [LARGE SCALE GENOMIC DNA]</scope>
    <source>
        <strain evidence="5 6">Pr1d</strain>
    </source>
</reference>
<dbReference type="PANTHER" id="PTHR30146:SF109">
    <property type="entry name" value="HTH-TYPE TRANSCRIPTIONAL REGULATOR GALS"/>
    <property type="match status" value="1"/>
</dbReference>
<evidence type="ECO:0000256" key="1">
    <source>
        <dbReference type="ARBA" id="ARBA00023015"/>
    </source>
</evidence>
<keyword evidence="2" id="KW-0238">DNA-binding</keyword>
<sequence length="390" mass="43880">MITWLDGIDPKKPRSKQVYEAIRERIEGGQLASGAKLPTELELMQHFNVSRTTISRALRDLELQGFIRRRRGSGTYVKEMADAVEQYDLAFFMPWMESGVALPYVEGLIHQGLADLASRRHSTLLLKCLSGDGSFKERVLNTTRSLIDLRVDGVFYYPAELPGDQMQLNRVVVDMLAEAGISVILIDRDIASFPNRSEFTRIGYDNRRAGVILTEHLIRRGCHRIAFVGIPEISTAVADRLAGYFEAHRMHDMSVDSELVHMVDEYELTRSFCEDLMQSAKPDAIISKMDRFAALIGRHLIEQGLQIGQDVKMAGFDDDPIAELLPVTLTTIRLPIRPFVKAAYEAMLDNLSGSDKSARQIIVDTELVVRSSTDFRSEQTFELAHSTASE</sequence>
<dbReference type="CDD" id="cd06267">
    <property type="entry name" value="PBP1_LacI_sugar_binding-like"/>
    <property type="match status" value="1"/>
</dbReference>
<evidence type="ECO:0000259" key="4">
    <source>
        <dbReference type="PROSITE" id="PS50949"/>
    </source>
</evidence>
<dbReference type="SUPFAM" id="SSF46785">
    <property type="entry name" value="Winged helix' DNA-binding domain"/>
    <property type="match status" value="1"/>
</dbReference>
<dbReference type="SUPFAM" id="SSF53822">
    <property type="entry name" value="Periplasmic binding protein-like I"/>
    <property type="match status" value="1"/>
</dbReference>
<dbReference type="Gene3D" id="3.40.50.2300">
    <property type="match status" value="2"/>
</dbReference>
<evidence type="ECO:0000256" key="2">
    <source>
        <dbReference type="ARBA" id="ARBA00023125"/>
    </source>
</evidence>
<keyword evidence="1" id="KW-0805">Transcription regulation</keyword>
<evidence type="ECO:0000313" key="6">
    <source>
        <dbReference type="Proteomes" id="UP000323917"/>
    </source>
</evidence>
<organism evidence="5 6">
    <name type="scientific">Bythopirellula goksoeyrii</name>
    <dbReference type="NCBI Taxonomy" id="1400387"/>
    <lineage>
        <taxon>Bacteria</taxon>
        <taxon>Pseudomonadati</taxon>
        <taxon>Planctomycetota</taxon>
        <taxon>Planctomycetia</taxon>
        <taxon>Pirellulales</taxon>
        <taxon>Lacipirellulaceae</taxon>
        <taxon>Bythopirellula</taxon>
    </lineage>
</organism>
<dbReference type="GO" id="GO:0003700">
    <property type="term" value="F:DNA-binding transcription factor activity"/>
    <property type="evidence" value="ECO:0007669"/>
    <property type="project" value="InterPro"/>
</dbReference>
<dbReference type="OrthoDB" id="9772505at2"/>